<gene>
    <name evidence="3" type="primary">LOC110419937</name>
</gene>
<feature type="chain" id="PRO_5026695964" evidence="1">
    <location>
        <begin position="27"/>
        <end position="76"/>
    </location>
</feature>
<dbReference type="RefSeq" id="XP_021288750.1">
    <property type="nucleotide sequence ID" value="XM_021433075.1"/>
</dbReference>
<name>A0A6J1APF6_9ROSI</name>
<proteinExistence type="predicted"/>
<reference evidence="3" key="1">
    <citation type="submission" date="2025-08" db="UniProtKB">
        <authorList>
            <consortium name="RefSeq"/>
        </authorList>
    </citation>
    <scope>IDENTIFICATION</scope>
    <source>
        <tissue evidence="3">Leaf</tissue>
    </source>
</reference>
<protein>
    <submittedName>
        <fullName evidence="3">Uncharacterized protein LOC110419937</fullName>
    </submittedName>
</protein>
<keyword evidence="1" id="KW-0732">Signal</keyword>
<dbReference type="GeneID" id="110419937"/>
<organism evidence="2 3">
    <name type="scientific">Herrania umbratica</name>
    <dbReference type="NCBI Taxonomy" id="108875"/>
    <lineage>
        <taxon>Eukaryota</taxon>
        <taxon>Viridiplantae</taxon>
        <taxon>Streptophyta</taxon>
        <taxon>Embryophyta</taxon>
        <taxon>Tracheophyta</taxon>
        <taxon>Spermatophyta</taxon>
        <taxon>Magnoliopsida</taxon>
        <taxon>eudicotyledons</taxon>
        <taxon>Gunneridae</taxon>
        <taxon>Pentapetalae</taxon>
        <taxon>rosids</taxon>
        <taxon>malvids</taxon>
        <taxon>Malvales</taxon>
        <taxon>Malvaceae</taxon>
        <taxon>Byttnerioideae</taxon>
        <taxon>Herrania</taxon>
    </lineage>
</organism>
<keyword evidence="2" id="KW-1185">Reference proteome</keyword>
<accession>A0A6J1APF6</accession>
<dbReference type="Proteomes" id="UP000504621">
    <property type="component" value="Unplaced"/>
</dbReference>
<evidence type="ECO:0000313" key="3">
    <source>
        <dbReference type="RefSeq" id="XP_021288750.1"/>
    </source>
</evidence>
<dbReference type="AlphaFoldDB" id="A0A6J1APF6"/>
<evidence type="ECO:0000256" key="1">
    <source>
        <dbReference type="SAM" id="SignalP"/>
    </source>
</evidence>
<evidence type="ECO:0000313" key="2">
    <source>
        <dbReference type="Proteomes" id="UP000504621"/>
    </source>
</evidence>
<feature type="signal peptide" evidence="1">
    <location>
        <begin position="1"/>
        <end position="26"/>
    </location>
</feature>
<sequence length="76" mass="8330">MSSKTFVQTLALLAVVLLISSELAPGDLPETTTEINNAEVATPTTGDVRIDESRHHFHGSSRFVCREFDQRGICGR</sequence>